<evidence type="ECO:0000256" key="1">
    <source>
        <dbReference type="ARBA" id="ARBA00022723"/>
    </source>
</evidence>
<dbReference type="PANTHER" id="PTHR11474:SF126">
    <property type="entry name" value="TYROSINASE-LIKE PROTEIN TYR-1-RELATED"/>
    <property type="match status" value="1"/>
</dbReference>
<accession>A0AAV9WVI6</accession>
<feature type="domain" description="Tyrosinase copper-binding" evidence="5">
    <location>
        <begin position="289"/>
        <end position="300"/>
    </location>
</feature>
<evidence type="ECO:0000256" key="2">
    <source>
        <dbReference type="ARBA" id="ARBA00023008"/>
    </source>
</evidence>
<dbReference type="GO" id="GO:0016491">
    <property type="term" value="F:oxidoreductase activity"/>
    <property type="evidence" value="ECO:0007669"/>
    <property type="project" value="InterPro"/>
</dbReference>
<evidence type="ECO:0000313" key="6">
    <source>
        <dbReference type="EMBL" id="KAK6527484.1"/>
    </source>
</evidence>
<keyword evidence="3" id="KW-0732">Signal</keyword>
<dbReference type="PANTHER" id="PTHR11474">
    <property type="entry name" value="TYROSINASE FAMILY MEMBER"/>
    <property type="match status" value="1"/>
</dbReference>
<dbReference type="AlphaFoldDB" id="A0AAV9WVI6"/>
<dbReference type="InterPro" id="IPR008922">
    <property type="entry name" value="Di-copper_centre_dom_sf"/>
</dbReference>
<dbReference type="InterPro" id="IPR002227">
    <property type="entry name" value="Tyrosinase_Cu-bd"/>
</dbReference>
<organism evidence="6 7">
    <name type="scientific">Orbilia ellipsospora</name>
    <dbReference type="NCBI Taxonomy" id="2528407"/>
    <lineage>
        <taxon>Eukaryota</taxon>
        <taxon>Fungi</taxon>
        <taxon>Dikarya</taxon>
        <taxon>Ascomycota</taxon>
        <taxon>Pezizomycotina</taxon>
        <taxon>Orbiliomycetes</taxon>
        <taxon>Orbiliales</taxon>
        <taxon>Orbiliaceae</taxon>
        <taxon>Orbilia</taxon>
    </lineage>
</organism>
<feature type="signal peptide" evidence="3">
    <location>
        <begin position="1"/>
        <end position="28"/>
    </location>
</feature>
<feature type="domain" description="Tyrosinase copper-binding" evidence="4">
    <location>
        <begin position="108"/>
        <end position="125"/>
    </location>
</feature>
<keyword evidence="1" id="KW-0479">Metal-binding</keyword>
<sequence length="395" mass="43564">MAVMSVTCRRIMSVVTALLLLCSTGVFTAPTPGTSGGSSSNPFASYCTRPSVRKEWRSLSLLERFQYLFAVNALFSVPNRSPDSFAASAKNRYDDLVATHINQTFSVHYVGHFLPFHRYMTWTFEQMLRKEVGYTGPFPYWDWHLDTGCGKNQQTFLQSPIWDPILGFGGNGPYIQATPAQAAGAVPGRSGGGCVQDGAFKNMKVNLGPGATVNGPPRCLSRDFSFYFTNRYLQCNQTLATLKAANFYLFDQIVEGGPSFELSGVHGGGHYGIGGLFGIMGDLYVSPGDPSFWLHHANLDRVWWSWQQMNWPARKTDISGPSVIMDYNNFKVNPPVLQKSANTTLSTPLDLQYADMVNGPITVGNVMDITQMGYTYDKLYTIADVTTCANRNAAC</sequence>
<evidence type="ECO:0000256" key="3">
    <source>
        <dbReference type="SAM" id="SignalP"/>
    </source>
</evidence>
<dbReference type="Pfam" id="PF00264">
    <property type="entry name" value="Tyrosinase"/>
    <property type="match status" value="1"/>
</dbReference>
<gene>
    <name evidence="6" type="ORF">TWF694_004472</name>
</gene>
<proteinExistence type="predicted"/>
<dbReference type="SUPFAM" id="SSF48056">
    <property type="entry name" value="Di-copper centre-containing domain"/>
    <property type="match status" value="1"/>
</dbReference>
<reference evidence="6 7" key="1">
    <citation type="submission" date="2019-10" db="EMBL/GenBank/DDBJ databases">
        <authorList>
            <person name="Palmer J.M."/>
        </authorList>
    </citation>
    <scope>NUCLEOTIDE SEQUENCE [LARGE SCALE GENOMIC DNA]</scope>
    <source>
        <strain evidence="6 7">TWF694</strain>
    </source>
</reference>
<evidence type="ECO:0000313" key="7">
    <source>
        <dbReference type="Proteomes" id="UP001365542"/>
    </source>
</evidence>
<dbReference type="Gene3D" id="1.10.1280.10">
    <property type="entry name" value="Di-copper center containing domain from catechol oxidase"/>
    <property type="match status" value="1"/>
</dbReference>
<evidence type="ECO:0000259" key="4">
    <source>
        <dbReference type="PROSITE" id="PS00497"/>
    </source>
</evidence>
<name>A0AAV9WVI6_9PEZI</name>
<dbReference type="PRINTS" id="PR00092">
    <property type="entry name" value="TYROSINASE"/>
</dbReference>
<dbReference type="PROSITE" id="PS00497">
    <property type="entry name" value="TYROSINASE_1"/>
    <property type="match status" value="1"/>
</dbReference>
<evidence type="ECO:0000259" key="5">
    <source>
        <dbReference type="PROSITE" id="PS00498"/>
    </source>
</evidence>
<dbReference type="EMBL" id="JAVHJO010000015">
    <property type="protein sequence ID" value="KAK6527484.1"/>
    <property type="molecule type" value="Genomic_DNA"/>
</dbReference>
<comment type="caution">
    <text evidence="6">The sequence shown here is derived from an EMBL/GenBank/DDBJ whole genome shotgun (WGS) entry which is preliminary data.</text>
</comment>
<protein>
    <recommendedName>
        <fullName evidence="4 5">Tyrosinase copper-binding domain-containing protein</fullName>
    </recommendedName>
</protein>
<dbReference type="GO" id="GO:0046872">
    <property type="term" value="F:metal ion binding"/>
    <property type="evidence" value="ECO:0007669"/>
    <property type="project" value="UniProtKB-KW"/>
</dbReference>
<keyword evidence="2" id="KW-0186">Copper</keyword>
<dbReference type="InterPro" id="IPR050316">
    <property type="entry name" value="Tyrosinase/Hemocyanin"/>
</dbReference>
<keyword evidence="7" id="KW-1185">Reference proteome</keyword>
<dbReference type="Proteomes" id="UP001365542">
    <property type="component" value="Unassembled WGS sequence"/>
</dbReference>
<dbReference type="PROSITE" id="PS00498">
    <property type="entry name" value="TYROSINASE_2"/>
    <property type="match status" value="1"/>
</dbReference>
<feature type="chain" id="PRO_5043664906" description="Tyrosinase copper-binding domain-containing protein" evidence="3">
    <location>
        <begin position="29"/>
        <end position="395"/>
    </location>
</feature>